<evidence type="ECO:0000313" key="2">
    <source>
        <dbReference type="EMBL" id="QDB73336.1"/>
    </source>
</evidence>
<keyword evidence="3" id="KW-1185">Reference proteome</keyword>
<reference evidence="2 3" key="1">
    <citation type="submission" date="2019-04" db="EMBL/GenBank/DDBJ databases">
        <authorList>
            <person name="Gao M."/>
            <person name="Bai C."/>
            <person name="Tong Y."/>
            <person name="Xu X."/>
        </authorList>
    </citation>
    <scope>NUCLEOTIDE SEQUENCE [LARGE SCALE GENOMIC DNA]</scope>
    <source>
        <strain evidence="2 3">Vibrio alginolyticus VA1</strain>
    </source>
</reference>
<organism evidence="2 3">
    <name type="scientific">Vibrio phage VAP7</name>
    <dbReference type="NCBI Taxonomy" id="2584487"/>
    <lineage>
        <taxon>Viruses</taxon>
        <taxon>Duplodnaviria</taxon>
        <taxon>Heunggongvirae</taxon>
        <taxon>Uroviricota</taxon>
        <taxon>Caudoviricetes</taxon>
        <taxon>Pantevenvirales</taxon>
        <taxon>Ackermannviridae</taxon>
        <taxon>Vapseptimavirus</taxon>
        <taxon>Vapseptimavirus VAP7</taxon>
    </lineage>
</organism>
<evidence type="ECO:0000256" key="1">
    <source>
        <dbReference type="SAM" id="MobiDB-lite"/>
    </source>
</evidence>
<dbReference type="KEGG" id="vg:55616173"/>
<dbReference type="EMBL" id="MK795384">
    <property type="protein sequence ID" value="QDB73336.1"/>
    <property type="molecule type" value="Genomic_DNA"/>
</dbReference>
<protein>
    <recommendedName>
        <fullName evidence="4">Prohead core protein</fullName>
    </recommendedName>
</protein>
<feature type="region of interest" description="Disordered" evidence="1">
    <location>
        <begin position="55"/>
        <end position="91"/>
    </location>
</feature>
<dbReference type="GeneID" id="55616173"/>
<evidence type="ECO:0008006" key="4">
    <source>
        <dbReference type="Google" id="ProtNLM"/>
    </source>
</evidence>
<dbReference type="Proteomes" id="UP000318470">
    <property type="component" value="Segment"/>
</dbReference>
<dbReference type="RefSeq" id="YP_009845810.1">
    <property type="nucleotide sequence ID" value="NC_048765.1"/>
</dbReference>
<sequence length="91" mass="10407">MEHELANFADLLTEAYRIKVDASGKKTRRRKAQKGFKIVNGKQVKLSSLEKLARSKGARRGALKRKNKRQAIKRKTAKAMNKRDQMGLLNK</sequence>
<name>A0A4Y5TXG6_9CAUD</name>
<accession>A0A4Y5TXG6</accession>
<feature type="compositionally biased region" description="Basic residues" evidence="1">
    <location>
        <begin position="55"/>
        <end position="77"/>
    </location>
</feature>
<evidence type="ECO:0000313" key="3">
    <source>
        <dbReference type="Proteomes" id="UP000318470"/>
    </source>
</evidence>
<proteinExistence type="predicted"/>